<comment type="subcellular location">
    <subcellularLocation>
        <location evidence="1">Secreted</location>
    </subcellularLocation>
</comment>
<dbReference type="PROSITE" id="PS00330">
    <property type="entry name" value="HEMOLYSIN_CALCIUM"/>
    <property type="match status" value="1"/>
</dbReference>
<dbReference type="RefSeq" id="WP_316774873.1">
    <property type="nucleotide sequence ID" value="NZ_JASMWN010000004.1"/>
</dbReference>
<accession>A0ABU3VCE1</accession>
<keyword evidence="2" id="KW-0964">Secreted</keyword>
<dbReference type="PANTHER" id="PTHR38340">
    <property type="entry name" value="S-LAYER PROTEIN"/>
    <property type="match status" value="1"/>
</dbReference>
<dbReference type="PANTHER" id="PTHR38340:SF1">
    <property type="entry name" value="S-LAYER PROTEIN"/>
    <property type="match status" value="1"/>
</dbReference>
<evidence type="ECO:0008006" key="6">
    <source>
        <dbReference type="Google" id="ProtNLM"/>
    </source>
</evidence>
<evidence type="ECO:0000313" key="4">
    <source>
        <dbReference type="EMBL" id="MDU9003748.1"/>
    </source>
</evidence>
<dbReference type="PRINTS" id="PR00313">
    <property type="entry name" value="CABNDNGRPT"/>
</dbReference>
<organism evidence="4 5">
    <name type="scientific">Sedimentitalea todarodis</name>
    <dbReference type="NCBI Taxonomy" id="1631240"/>
    <lineage>
        <taxon>Bacteria</taxon>
        <taxon>Pseudomonadati</taxon>
        <taxon>Pseudomonadota</taxon>
        <taxon>Alphaproteobacteria</taxon>
        <taxon>Rhodobacterales</taxon>
        <taxon>Paracoccaceae</taxon>
        <taxon>Sedimentitalea</taxon>
    </lineage>
</organism>
<dbReference type="InterPro" id="IPR011049">
    <property type="entry name" value="Serralysin-like_metalloprot_C"/>
</dbReference>
<keyword evidence="5" id="KW-1185">Reference proteome</keyword>
<dbReference type="InterPro" id="IPR050557">
    <property type="entry name" value="RTX_toxin/Mannuronan_C5-epim"/>
</dbReference>
<evidence type="ECO:0000313" key="5">
    <source>
        <dbReference type="Proteomes" id="UP001255416"/>
    </source>
</evidence>
<protein>
    <recommendedName>
        <fullName evidence="6">Calcium-binding protein</fullName>
    </recommendedName>
</protein>
<dbReference type="InterPro" id="IPR001343">
    <property type="entry name" value="Hemolysn_Ca-bd"/>
</dbReference>
<evidence type="ECO:0000256" key="2">
    <source>
        <dbReference type="ARBA" id="ARBA00022525"/>
    </source>
</evidence>
<dbReference type="InterPro" id="IPR018511">
    <property type="entry name" value="Hemolysin-typ_Ca-bd_CS"/>
</dbReference>
<sequence length="314" mass="33333">MAFTIVLPSDTTFSVADIPEIVDFISTEAALGTRYTSTQFTGSGLYEGEPATYTATGAGFTTAVTPGGLTYIATGVIDMITVTTISETMSITDVDIDLTTFAPIRLADLLGTQPFAIENYVMSRDWDLTLGDLDDISPEGTLIGDGALLNNLGDDVFRGGRGNDNLFTGDGNDMLYGNQGNDILSGGQGKDNMRGGDGNDSLNGGIGRDRLFGQNDDDTLDSGKGNDVLHGGAGNDVFVFANKYGNDSVRDFDATNDNEKIDLSAVTRIKTFNDLVNNHMTQSGADVLIDDTDKTVITLENVNMANLDSADFLF</sequence>
<comment type="caution">
    <text evidence="4">The sequence shown here is derived from an EMBL/GenBank/DDBJ whole genome shotgun (WGS) entry which is preliminary data.</text>
</comment>
<evidence type="ECO:0000256" key="3">
    <source>
        <dbReference type="SAM" id="MobiDB-lite"/>
    </source>
</evidence>
<gene>
    <name evidence="4" type="ORF">QO231_07760</name>
</gene>
<proteinExistence type="predicted"/>
<dbReference type="Pfam" id="PF00353">
    <property type="entry name" value="HemolysinCabind"/>
    <property type="match status" value="2"/>
</dbReference>
<name>A0ABU3VCE1_9RHOB</name>
<reference evidence="5" key="1">
    <citation type="submission" date="2023-05" db="EMBL/GenBank/DDBJ databases">
        <title>Sedimentitalea sp. nov. JM2-8.</title>
        <authorList>
            <person name="Huang J."/>
        </authorList>
    </citation>
    <scope>NUCLEOTIDE SEQUENCE [LARGE SCALE GENOMIC DNA]</scope>
    <source>
        <strain evidence="5">KHS03</strain>
    </source>
</reference>
<dbReference type="SUPFAM" id="SSF51120">
    <property type="entry name" value="beta-Roll"/>
    <property type="match status" value="1"/>
</dbReference>
<feature type="region of interest" description="Disordered" evidence="3">
    <location>
        <begin position="188"/>
        <end position="208"/>
    </location>
</feature>
<dbReference type="Gene3D" id="2.150.10.10">
    <property type="entry name" value="Serralysin-like metalloprotease, C-terminal"/>
    <property type="match status" value="2"/>
</dbReference>
<dbReference type="EMBL" id="JASMWN010000004">
    <property type="protein sequence ID" value="MDU9003748.1"/>
    <property type="molecule type" value="Genomic_DNA"/>
</dbReference>
<dbReference type="Proteomes" id="UP001255416">
    <property type="component" value="Unassembled WGS sequence"/>
</dbReference>
<evidence type="ECO:0000256" key="1">
    <source>
        <dbReference type="ARBA" id="ARBA00004613"/>
    </source>
</evidence>